<dbReference type="EMBL" id="NHYD01003325">
    <property type="protein sequence ID" value="PPQ80492.1"/>
    <property type="molecule type" value="Genomic_DNA"/>
</dbReference>
<evidence type="ECO:0000313" key="2">
    <source>
        <dbReference type="EMBL" id="PPQ80492.1"/>
    </source>
</evidence>
<gene>
    <name evidence="2" type="ORF">CVT25_001757</name>
</gene>
<name>A0A409WPR5_PSICY</name>
<dbReference type="Gene3D" id="2.40.70.10">
    <property type="entry name" value="Acid Proteases"/>
    <property type="match status" value="1"/>
</dbReference>
<feature type="region of interest" description="Disordered" evidence="1">
    <location>
        <begin position="208"/>
        <end position="243"/>
    </location>
</feature>
<dbReference type="InParanoid" id="A0A409WPR5"/>
<dbReference type="Proteomes" id="UP000283269">
    <property type="component" value="Unassembled WGS sequence"/>
</dbReference>
<reference evidence="2 3" key="1">
    <citation type="journal article" date="2018" name="Evol. Lett.">
        <title>Horizontal gene cluster transfer increased hallucinogenic mushroom diversity.</title>
        <authorList>
            <person name="Reynolds H.T."/>
            <person name="Vijayakumar V."/>
            <person name="Gluck-Thaler E."/>
            <person name="Korotkin H.B."/>
            <person name="Matheny P.B."/>
            <person name="Slot J.C."/>
        </authorList>
    </citation>
    <scope>NUCLEOTIDE SEQUENCE [LARGE SCALE GENOMIC DNA]</scope>
    <source>
        <strain evidence="2 3">2631</strain>
    </source>
</reference>
<dbReference type="STRING" id="93625.A0A409WPR5"/>
<comment type="caution">
    <text evidence="2">The sequence shown here is derived from an EMBL/GenBank/DDBJ whole genome shotgun (WGS) entry which is preliminary data.</text>
</comment>
<sequence>MTKANTWPDWATYKPLTREMGLAAQAAQKPRLPVGFVGMSAQTEDYADDDTYVSSPLDSTPPPPTQFTVPHLYASVEATGPAISDFPLSFKALLDIGCPSTVISGSMATSLGLRRFPLPAEEDNLSSLTDGPLVCREYAKLVLTSGNGAWVSKTIYAKICDALPVSIILGMPFLSSEQFVIDPEDRTAIQKHTKYDLLNPNIPERVWQPEYTIPPPTPPKPKRPPRIPFEQVPAPSLDGSGLSQRTVAAVHSRIEAIAFKERITPTRGRRPQHYR</sequence>
<dbReference type="OrthoDB" id="2369050at2759"/>
<proteinExistence type="predicted"/>
<keyword evidence="3" id="KW-1185">Reference proteome</keyword>
<protein>
    <submittedName>
        <fullName evidence="2">Uncharacterized protein</fullName>
    </submittedName>
</protein>
<dbReference type="AlphaFoldDB" id="A0A409WPR5"/>
<dbReference type="InterPro" id="IPR021109">
    <property type="entry name" value="Peptidase_aspartic_dom_sf"/>
</dbReference>
<evidence type="ECO:0000313" key="3">
    <source>
        <dbReference type="Proteomes" id="UP000283269"/>
    </source>
</evidence>
<organism evidence="2 3">
    <name type="scientific">Psilocybe cyanescens</name>
    <dbReference type="NCBI Taxonomy" id="93625"/>
    <lineage>
        <taxon>Eukaryota</taxon>
        <taxon>Fungi</taxon>
        <taxon>Dikarya</taxon>
        <taxon>Basidiomycota</taxon>
        <taxon>Agaricomycotina</taxon>
        <taxon>Agaricomycetes</taxon>
        <taxon>Agaricomycetidae</taxon>
        <taxon>Agaricales</taxon>
        <taxon>Agaricineae</taxon>
        <taxon>Strophariaceae</taxon>
        <taxon>Psilocybe</taxon>
    </lineage>
</organism>
<accession>A0A409WPR5</accession>
<evidence type="ECO:0000256" key="1">
    <source>
        <dbReference type="SAM" id="MobiDB-lite"/>
    </source>
</evidence>